<dbReference type="InterPro" id="IPR035488">
    <property type="entry name" value="FrlB_SIS"/>
</dbReference>
<dbReference type="EMBL" id="JBHSEP010000030">
    <property type="protein sequence ID" value="MFC4601739.1"/>
    <property type="molecule type" value="Genomic_DNA"/>
</dbReference>
<dbReference type="EC" id="3.5.-.-" evidence="2"/>
<dbReference type="PROSITE" id="PS51464">
    <property type="entry name" value="SIS"/>
    <property type="match status" value="1"/>
</dbReference>
<keyword evidence="3" id="KW-1185">Reference proteome</keyword>
<name>A0ABV9FNF5_9BACL</name>
<evidence type="ECO:0000313" key="3">
    <source>
        <dbReference type="Proteomes" id="UP001596028"/>
    </source>
</evidence>
<dbReference type="Pfam" id="PF01380">
    <property type="entry name" value="SIS"/>
    <property type="match status" value="1"/>
</dbReference>
<dbReference type="RefSeq" id="WP_378102212.1">
    <property type="nucleotide sequence ID" value="NZ_JBHSEP010000030.1"/>
</dbReference>
<dbReference type="InterPro" id="IPR046348">
    <property type="entry name" value="SIS_dom_sf"/>
</dbReference>
<organism evidence="2 3">
    <name type="scientific">Cohnella hongkongensis</name>
    <dbReference type="NCBI Taxonomy" id="178337"/>
    <lineage>
        <taxon>Bacteria</taxon>
        <taxon>Bacillati</taxon>
        <taxon>Bacillota</taxon>
        <taxon>Bacilli</taxon>
        <taxon>Bacillales</taxon>
        <taxon>Paenibacillaceae</taxon>
        <taxon>Cohnella</taxon>
    </lineage>
</organism>
<dbReference type="InterPro" id="IPR001347">
    <property type="entry name" value="SIS_dom"/>
</dbReference>
<dbReference type="Proteomes" id="UP001596028">
    <property type="component" value="Unassembled WGS sequence"/>
</dbReference>
<protein>
    <submittedName>
        <fullName evidence="2">SIS domain-containing protein</fullName>
        <ecNumber evidence="2">3.5.-.-</ecNumber>
    </submittedName>
</protein>
<gene>
    <name evidence="2" type="ORF">ACFO3S_26105</name>
</gene>
<accession>A0ABV9FNF5</accession>
<reference evidence="3" key="1">
    <citation type="journal article" date="2019" name="Int. J. Syst. Evol. Microbiol.">
        <title>The Global Catalogue of Microorganisms (GCM) 10K type strain sequencing project: providing services to taxonomists for standard genome sequencing and annotation.</title>
        <authorList>
            <consortium name="The Broad Institute Genomics Platform"/>
            <consortium name="The Broad Institute Genome Sequencing Center for Infectious Disease"/>
            <person name="Wu L."/>
            <person name="Ma J."/>
        </authorList>
    </citation>
    <scope>NUCLEOTIDE SEQUENCE [LARGE SCALE GENOMIC DNA]</scope>
    <source>
        <strain evidence="3">CCUG 49571</strain>
    </source>
</reference>
<dbReference type="PANTHER" id="PTHR10937">
    <property type="entry name" value="GLUCOSAMINE--FRUCTOSE-6-PHOSPHATE AMINOTRANSFERASE, ISOMERIZING"/>
    <property type="match status" value="1"/>
</dbReference>
<evidence type="ECO:0000313" key="2">
    <source>
        <dbReference type="EMBL" id="MFC4601739.1"/>
    </source>
</evidence>
<evidence type="ECO:0000259" key="1">
    <source>
        <dbReference type="PROSITE" id="PS51464"/>
    </source>
</evidence>
<feature type="domain" description="SIS" evidence="1">
    <location>
        <begin position="13"/>
        <end position="158"/>
    </location>
</feature>
<dbReference type="SUPFAM" id="SSF53697">
    <property type="entry name" value="SIS domain"/>
    <property type="match status" value="1"/>
</dbReference>
<dbReference type="Gene3D" id="3.40.50.10490">
    <property type="entry name" value="Glucose-6-phosphate isomerase like protein, domain 1"/>
    <property type="match status" value="1"/>
</dbReference>
<keyword evidence="2" id="KW-0378">Hydrolase</keyword>
<dbReference type="GO" id="GO:0016787">
    <property type="term" value="F:hydrolase activity"/>
    <property type="evidence" value="ECO:0007669"/>
    <property type="project" value="UniProtKB-KW"/>
</dbReference>
<dbReference type="CDD" id="cd05710">
    <property type="entry name" value="SIS_1"/>
    <property type="match status" value="1"/>
</dbReference>
<dbReference type="PANTHER" id="PTHR10937:SF14">
    <property type="entry name" value="FRUCTOSELYSINE 6-PHOSPHATE DEGLYCASE"/>
    <property type="match status" value="1"/>
</dbReference>
<proteinExistence type="predicted"/>
<dbReference type="Gene3D" id="3.40.50.12570">
    <property type="match status" value="1"/>
</dbReference>
<dbReference type="Gene3D" id="1.10.10.2240">
    <property type="match status" value="1"/>
</dbReference>
<sequence>MLHADKLELVRQQIASLKKAVEGRHLQTVYFVSCGGSLATLYPGKYIMERETDKVFTASYSANEFYQDPPRRLGQDCLVLFNSQSGGTPETVSAAKLAKEQGALTACFTTAPGSALEQAVDYPIYYYDDPVNPYPLVLSIYPEVYMTIFALLDALDGTQRAKDMDDAMLALEEICDRAAAEHKSRIRQFALSHLDEPIIYTIAAGLNCSVSYVQTNCNFMESIWIHSSPLHAGEFFHGAFEAIDKETPVFAYLGTGKTRPLEERAVKFLQRITAKLTVLDAAGFDLSGVAEWTRPYVGTLVLNNLGTRYCTEISLLKGHPMSSRRYMGVEKY</sequence>
<comment type="caution">
    <text evidence="2">The sequence shown here is derived from an EMBL/GenBank/DDBJ whole genome shotgun (WGS) entry which is preliminary data.</text>
</comment>